<sequence length="79" mass="8448">YLPRLGCAKRVHLMNAMVPGLGGGKMSASDPNSKINPLEAPEVVKKKIKAAFCEESNIEENGVLSFVGAVLPIGQLRKE</sequence>
<keyword evidence="5" id="KW-0648">Protein biosynthesis</keyword>
<dbReference type="GO" id="GO:0005524">
    <property type="term" value="F:ATP binding"/>
    <property type="evidence" value="ECO:0007669"/>
    <property type="project" value="UniProtKB-KW"/>
</dbReference>
<evidence type="ECO:0000256" key="3">
    <source>
        <dbReference type="ARBA" id="ARBA00022741"/>
    </source>
</evidence>
<dbReference type="InterPro" id="IPR002305">
    <property type="entry name" value="aa-tRNA-synth_Ic"/>
</dbReference>
<dbReference type="OrthoDB" id="197206at2759"/>
<dbReference type="AlphaFoldDB" id="A0A4Y7SSJ9"/>
<dbReference type="EMBL" id="QPFP01000065">
    <property type="protein sequence ID" value="TEB24584.1"/>
    <property type="molecule type" value="Genomic_DNA"/>
</dbReference>
<protein>
    <recommendedName>
        <fullName evidence="1">tyrosine--tRNA ligase</fullName>
        <ecNumber evidence="1">6.1.1.1</ecNumber>
    </recommendedName>
    <alternativeName>
        <fullName evidence="7">Tyrosyl-tRNA synthetase</fullName>
    </alternativeName>
</protein>
<dbReference type="Gene3D" id="1.10.240.10">
    <property type="entry name" value="Tyrosyl-Transfer RNA Synthetase"/>
    <property type="match status" value="1"/>
</dbReference>
<feature type="non-terminal residue" evidence="9">
    <location>
        <position position="1"/>
    </location>
</feature>
<dbReference type="InterPro" id="IPR050489">
    <property type="entry name" value="Tyr-tRNA_synthase"/>
</dbReference>
<dbReference type="EC" id="6.1.1.1" evidence="1"/>
<evidence type="ECO:0000313" key="10">
    <source>
        <dbReference type="Proteomes" id="UP000298030"/>
    </source>
</evidence>
<dbReference type="Pfam" id="PF00579">
    <property type="entry name" value="tRNA-synt_1b"/>
    <property type="match status" value="1"/>
</dbReference>
<dbReference type="SUPFAM" id="SSF52374">
    <property type="entry name" value="Nucleotidylyl transferase"/>
    <property type="match status" value="1"/>
</dbReference>
<evidence type="ECO:0000256" key="8">
    <source>
        <dbReference type="ARBA" id="ARBA00048248"/>
    </source>
</evidence>
<keyword evidence="2" id="KW-0436">Ligase</keyword>
<gene>
    <name evidence="9" type="ORF">FA13DRAFT_1638586</name>
</gene>
<evidence type="ECO:0000313" key="9">
    <source>
        <dbReference type="EMBL" id="TEB24584.1"/>
    </source>
</evidence>
<keyword evidence="3" id="KW-0547">Nucleotide-binding</keyword>
<dbReference type="GO" id="GO:0005737">
    <property type="term" value="C:cytoplasm"/>
    <property type="evidence" value="ECO:0007669"/>
    <property type="project" value="TreeGrafter"/>
</dbReference>
<comment type="caution">
    <text evidence="9">The sequence shown here is derived from an EMBL/GenBank/DDBJ whole genome shotgun (WGS) entry which is preliminary data.</text>
</comment>
<comment type="catalytic activity">
    <reaction evidence="8">
        <text>tRNA(Tyr) + L-tyrosine + ATP = L-tyrosyl-tRNA(Tyr) + AMP + diphosphate + H(+)</text>
        <dbReference type="Rhea" id="RHEA:10220"/>
        <dbReference type="Rhea" id="RHEA-COMP:9706"/>
        <dbReference type="Rhea" id="RHEA-COMP:9707"/>
        <dbReference type="ChEBI" id="CHEBI:15378"/>
        <dbReference type="ChEBI" id="CHEBI:30616"/>
        <dbReference type="ChEBI" id="CHEBI:33019"/>
        <dbReference type="ChEBI" id="CHEBI:58315"/>
        <dbReference type="ChEBI" id="CHEBI:78442"/>
        <dbReference type="ChEBI" id="CHEBI:78536"/>
        <dbReference type="ChEBI" id="CHEBI:456215"/>
        <dbReference type="EC" id="6.1.1.1"/>
    </reaction>
</comment>
<evidence type="ECO:0000256" key="6">
    <source>
        <dbReference type="ARBA" id="ARBA00023146"/>
    </source>
</evidence>
<dbReference type="PANTHER" id="PTHR46264">
    <property type="entry name" value="TYROSINE-TRNA LIGASE"/>
    <property type="match status" value="1"/>
</dbReference>
<evidence type="ECO:0000256" key="1">
    <source>
        <dbReference type="ARBA" id="ARBA00013160"/>
    </source>
</evidence>
<evidence type="ECO:0000256" key="7">
    <source>
        <dbReference type="ARBA" id="ARBA00033323"/>
    </source>
</evidence>
<accession>A0A4Y7SSJ9</accession>
<name>A0A4Y7SSJ9_COPMI</name>
<proteinExistence type="predicted"/>
<organism evidence="9 10">
    <name type="scientific">Coprinellus micaceus</name>
    <name type="common">Glistening ink-cap mushroom</name>
    <name type="synonym">Coprinus micaceus</name>
    <dbReference type="NCBI Taxonomy" id="71717"/>
    <lineage>
        <taxon>Eukaryota</taxon>
        <taxon>Fungi</taxon>
        <taxon>Dikarya</taxon>
        <taxon>Basidiomycota</taxon>
        <taxon>Agaricomycotina</taxon>
        <taxon>Agaricomycetes</taxon>
        <taxon>Agaricomycetidae</taxon>
        <taxon>Agaricales</taxon>
        <taxon>Agaricineae</taxon>
        <taxon>Psathyrellaceae</taxon>
        <taxon>Coprinellus</taxon>
    </lineage>
</organism>
<evidence type="ECO:0000256" key="2">
    <source>
        <dbReference type="ARBA" id="ARBA00022598"/>
    </source>
</evidence>
<keyword evidence="4" id="KW-0067">ATP-binding</keyword>
<dbReference type="GO" id="GO:0004831">
    <property type="term" value="F:tyrosine-tRNA ligase activity"/>
    <property type="evidence" value="ECO:0007669"/>
    <property type="project" value="UniProtKB-EC"/>
</dbReference>
<evidence type="ECO:0000256" key="5">
    <source>
        <dbReference type="ARBA" id="ARBA00022917"/>
    </source>
</evidence>
<dbReference type="PANTHER" id="PTHR46264:SF4">
    <property type="entry name" value="TYROSINE--TRNA LIGASE, CYTOPLASMIC"/>
    <property type="match status" value="1"/>
</dbReference>
<evidence type="ECO:0000256" key="4">
    <source>
        <dbReference type="ARBA" id="ARBA00022840"/>
    </source>
</evidence>
<keyword evidence="10" id="KW-1185">Reference proteome</keyword>
<reference evidence="9 10" key="1">
    <citation type="journal article" date="2019" name="Nat. Ecol. Evol.">
        <title>Megaphylogeny resolves global patterns of mushroom evolution.</title>
        <authorList>
            <person name="Varga T."/>
            <person name="Krizsan K."/>
            <person name="Foldi C."/>
            <person name="Dima B."/>
            <person name="Sanchez-Garcia M."/>
            <person name="Sanchez-Ramirez S."/>
            <person name="Szollosi G.J."/>
            <person name="Szarkandi J.G."/>
            <person name="Papp V."/>
            <person name="Albert L."/>
            <person name="Andreopoulos W."/>
            <person name="Angelini C."/>
            <person name="Antonin V."/>
            <person name="Barry K.W."/>
            <person name="Bougher N.L."/>
            <person name="Buchanan P."/>
            <person name="Buyck B."/>
            <person name="Bense V."/>
            <person name="Catcheside P."/>
            <person name="Chovatia M."/>
            <person name="Cooper J."/>
            <person name="Damon W."/>
            <person name="Desjardin D."/>
            <person name="Finy P."/>
            <person name="Geml J."/>
            <person name="Haridas S."/>
            <person name="Hughes K."/>
            <person name="Justo A."/>
            <person name="Karasinski D."/>
            <person name="Kautmanova I."/>
            <person name="Kiss B."/>
            <person name="Kocsube S."/>
            <person name="Kotiranta H."/>
            <person name="LaButti K.M."/>
            <person name="Lechner B.E."/>
            <person name="Liimatainen K."/>
            <person name="Lipzen A."/>
            <person name="Lukacs Z."/>
            <person name="Mihaltcheva S."/>
            <person name="Morgado L.N."/>
            <person name="Niskanen T."/>
            <person name="Noordeloos M.E."/>
            <person name="Ohm R.A."/>
            <person name="Ortiz-Santana B."/>
            <person name="Ovrebo C."/>
            <person name="Racz N."/>
            <person name="Riley R."/>
            <person name="Savchenko A."/>
            <person name="Shiryaev A."/>
            <person name="Soop K."/>
            <person name="Spirin V."/>
            <person name="Szebenyi C."/>
            <person name="Tomsovsky M."/>
            <person name="Tulloss R.E."/>
            <person name="Uehling J."/>
            <person name="Grigoriev I.V."/>
            <person name="Vagvolgyi C."/>
            <person name="Papp T."/>
            <person name="Martin F.M."/>
            <person name="Miettinen O."/>
            <person name="Hibbett D.S."/>
            <person name="Nagy L.G."/>
        </authorList>
    </citation>
    <scope>NUCLEOTIDE SEQUENCE [LARGE SCALE GENOMIC DNA]</scope>
    <source>
        <strain evidence="9 10">FP101781</strain>
    </source>
</reference>
<dbReference type="STRING" id="71717.A0A4Y7SSJ9"/>
<dbReference type="GO" id="GO:0006437">
    <property type="term" value="P:tyrosyl-tRNA aminoacylation"/>
    <property type="evidence" value="ECO:0007669"/>
    <property type="project" value="TreeGrafter"/>
</dbReference>
<dbReference type="Proteomes" id="UP000298030">
    <property type="component" value="Unassembled WGS sequence"/>
</dbReference>
<keyword evidence="6" id="KW-0030">Aminoacyl-tRNA synthetase</keyword>